<organism evidence="3 4">
    <name type="scientific">Microcosmobacter mediterraneus</name>
    <dbReference type="NCBI Taxonomy" id="3075607"/>
    <lineage>
        <taxon>Bacteria</taxon>
        <taxon>Pseudomonadati</taxon>
        <taxon>Bacteroidota</taxon>
        <taxon>Flavobacteriia</taxon>
        <taxon>Flavobacteriales</taxon>
        <taxon>Flavobacteriaceae</taxon>
        <taxon>Microcosmobacter</taxon>
    </lineage>
</organism>
<dbReference type="RefSeq" id="WP_311425840.1">
    <property type="nucleotide sequence ID" value="NZ_JAVRIA010000001.1"/>
</dbReference>
<dbReference type="SUPFAM" id="SSF51261">
    <property type="entry name" value="Duplicated hybrid motif"/>
    <property type="match status" value="1"/>
</dbReference>
<evidence type="ECO:0000313" key="3">
    <source>
        <dbReference type="EMBL" id="MDT0557066.1"/>
    </source>
</evidence>
<dbReference type="PANTHER" id="PTHR21666">
    <property type="entry name" value="PEPTIDASE-RELATED"/>
    <property type="match status" value="1"/>
</dbReference>
<feature type="domain" description="M23ase beta-sheet core" evidence="2">
    <location>
        <begin position="144"/>
        <end position="244"/>
    </location>
</feature>
<protein>
    <submittedName>
        <fullName evidence="3">M23 family metallopeptidase</fullName>
        <ecNumber evidence="3">3.4.24.-</ecNumber>
    </submittedName>
</protein>
<dbReference type="InterPro" id="IPR016047">
    <property type="entry name" value="M23ase_b-sheet_dom"/>
</dbReference>
<evidence type="ECO:0000259" key="2">
    <source>
        <dbReference type="Pfam" id="PF01551"/>
    </source>
</evidence>
<gene>
    <name evidence="3" type="ORF">RM697_00315</name>
</gene>
<feature type="signal peptide" evidence="1">
    <location>
        <begin position="1"/>
        <end position="19"/>
    </location>
</feature>
<keyword evidence="4" id="KW-1185">Reference proteome</keyword>
<reference evidence="3 4" key="1">
    <citation type="submission" date="2023-09" db="EMBL/GenBank/DDBJ databases">
        <authorList>
            <person name="Rey-Velasco X."/>
        </authorList>
    </citation>
    <scope>NUCLEOTIDE SEQUENCE [LARGE SCALE GENOMIC DNA]</scope>
    <source>
        <strain evidence="3 4">W332</strain>
    </source>
</reference>
<dbReference type="InterPro" id="IPR050570">
    <property type="entry name" value="Cell_wall_metabolism_enzyme"/>
</dbReference>
<dbReference type="CDD" id="cd12797">
    <property type="entry name" value="M23_peptidase"/>
    <property type="match status" value="1"/>
</dbReference>
<comment type="caution">
    <text evidence="3">The sequence shown here is derived from an EMBL/GenBank/DDBJ whole genome shotgun (WGS) entry which is preliminary data.</text>
</comment>
<keyword evidence="3" id="KW-0378">Hydrolase</keyword>
<keyword evidence="1" id="KW-0732">Signal</keyword>
<dbReference type="Gene3D" id="2.70.70.10">
    <property type="entry name" value="Glucose Permease (Domain IIA)"/>
    <property type="match status" value="1"/>
</dbReference>
<dbReference type="InterPro" id="IPR011055">
    <property type="entry name" value="Dup_hybrid_motif"/>
</dbReference>
<dbReference type="Proteomes" id="UP001259492">
    <property type="component" value="Unassembled WGS sequence"/>
</dbReference>
<feature type="chain" id="PRO_5047140261" evidence="1">
    <location>
        <begin position="20"/>
        <end position="268"/>
    </location>
</feature>
<dbReference type="PANTHER" id="PTHR21666:SF294">
    <property type="entry name" value="PEPTIDASE M23"/>
    <property type="match status" value="1"/>
</dbReference>
<dbReference type="GO" id="GO:0016787">
    <property type="term" value="F:hydrolase activity"/>
    <property type="evidence" value="ECO:0007669"/>
    <property type="project" value="UniProtKB-KW"/>
</dbReference>
<dbReference type="EMBL" id="JAVRIA010000001">
    <property type="protein sequence ID" value="MDT0557066.1"/>
    <property type="molecule type" value="Genomic_DNA"/>
</dbReference>
<accession>A0ABU2YGQ9</accession>
<evidence type="ECO:0000256" key="1">
    <source>
        <dbReference type="SAM" id="SignalP"/>
    </source>
</evidence>
<sequence>MLKIKLLLICLFSCIGVYAQKIKQFKTVKDDTLYVSYINPFKAPIEIKMSIKDSMKGKIKAKSYGLMYPNDTIFNVMCIPMKIVKDTAKIEGKKYINFSGQYGDPKSKPNLKYRYTLPWTKGKKYKIIQGFNGRFSHSAKHSKYAYDFSTQIGDTIVAARNGVVIFTKDDSKERGGREAMSKANKIIVYHDDGTFGHYVHLDYKGVLIKVGDSIKAQQAIGISGFTGFTTTPHLHFVVMKYGSEAIPIYFIDYPKKPLRQGKYYRRKL</sequence>
<dbReference type="Pfam" id="PF01551">
    <property type="entry name" value="Peptidase_M23"/>
    <property type="match status" value="1"/>
</dbReference>
<name>A0ABU2YGQ9_9FLAO</name>
<evidence type="ECO:0000313" key="4">
    <source>
        <dbReference type="Proteomes" id="UP001259492"/>
    </source>
</evidence>
<proteinExistence type="predicted"/>
<dbReference type="EC" id="3.4.24.-" evidence="3"/>